<dbReference type="OMA" id="ICAHIIS"/>
<name>A0A060SMR0_PYCCI</name>
<sequence>MIGLLIVTHPKVVTNVICSLNFSRSNRANLLPISQSLLHFALSAPYDLYQYNSRIAFMPAYSTVLRTLEDLARQEASVVHTHGQDPAKVGVLWFDNVQNYHLQRDVRVGRVSKINIGIAATYVEAPDAPLNALDLDDKVQRLEANDRATLTVPKLLRFIDQRHRETVGVLHWLRVLVQHVPELASYQTEVSLRFRTRGAKRRLPAKPSVVHPLATCAKNETVSTELKDALVDFLGQLGQQPESYQRRLLLCGGDGLTFEKMVQLKYYLQFHSDPLESLEILQPVLAPWHTLWTDISRVIETHWGTNLSPDPSTLGNNAAKIGRRTPSNLRKVDFDQGSELIKTIFEARVLDCWRLYYKASDIFTHFTNLAHNKKLPSFEELESIAVKLYRSYCTQHAAERALDAVEDLATDIDHPRTCEWKANVPLGSAWTPPSPDQQDKSDCAQSANKGDNESKTDSPEGPFHGDRVLANSISFLGDALVIQEFIYAMAEGDVGRVYEAMKMMLFTFAGSLHSKYTSYLLEFMCILELESSPELRHTILDSLLINLSGDPGRFAPADLIQEYFNRLLQAIAERKGVEYNDHFVRNVVSRNLHHLARLRDDLKAGVGLGSRPGHHASPGVQPELRLLLDLYRRCELHSRKPGRSYVDGPDLARLTDFRKGLSSLRGGKLSRWIKETMYMRGHQSNTTADDPSTGVSEATPDVALCDDEEDTLESVSTDGGQTLSGNLAAEADTTATDAHSAEGSPAVTLTSYEILGDTLVAHHLDPRLDAHLILQEDPDAAGQDSDIDSETEARNDGEMSSSDSD</sequence>
<dbReference type="Pfam" id="PF20231">
    <property type="entry name" value="DUF6589"/>
    <property type="match status" value="1"/>
</dbReference>
<organism evidence="3 4">
    <name type="scientific">Pycnoporus cinnabarinus</name>
    <name type="common">Cinnabar-red polypore</name>
    <name type="synonym">Trametes cinnabarina</name>
    <dbReference type="NCBI Taxonomy" id="5643"/>
    <lineage>
        <taxon>Eukaryota</taxon>
        <taxon>Fungi</taxon>
        <taxon>Dikarya</taxon>
        <taxon>Basidiomycota</taxon>
        <taxon>Agaricomycotina</taxon>
        <taxon>Agaricomycetes</taxon>
        <taxon>Polyporales</taxon>
        <taxon>Polyporaceae</taxon>
        <taxon>Trametes</taxon>
    </lineage>
</organism>
<evidence type="ECO:0000313" key="4">
    <source>
        <dbReference type="Proteomes" id="UP000029665"/>
    </source>
</evidence>
<feature type="compositionally biased region" description="Basic and acidic residues" evidence="1">
    <location>
        <begin position="450"/>
        <end position="463"/>
    </location>
</feature>
<feature type="domain" description="DUF6589" evidence="2">
    <location>
        <begin position="145"/>
        <end position="615"/>
    </location>
</feature>
<gene>
    <name evidence="3" type="ORF">BN946_scf185013.g159</name>
</gene>
<evidence type="ECO:0000313" key="3">
    <source>
        <dbReference type="EMBL" id="CDO73524.1"/>
    </source>
</evidence>
<dbReference type="STRING" id="5643.A0A060SMR0"/>
<proteinExistence type="predicted"/>
<comment type="caution">
    <text evidence="3">The sequence shown here is derived from an EMBL/GenBank/DDBJ whole genome shotgun (WGS) entry which is preliminary data.</text>
</comment>
<evidence type="ECO:0000256" key="1">
    <source>
        <dbReference type="SAM" id="MobiDB-lite"/>
    </source>
</evidence>
<dbReference type="InterPro" id="IPR046496">
    <property type="entry name" value="DUF6589"/>
</dbReference>
<keyword evidence="4" id="KW-1185">Reference proteome</keyword>
<feature type="region of interest" description="Disordered" evidence="1">
    <location>
        <begin position="774"/>
        <end position="805"/>
    </location>
</feature>
<dbReference type="HOGENOM" id="CLU_006728_0_0_1"/>
<feature type="region of interest" description="Disordered" evidence="1">
    <location>
        <begin position="429"/>
        <end position="463"/>
    </location>
</feature>
<dbReference type="AlphaFoldDB" id="A0A060SMR0"/>
<evidence type="ECO:0000259" key="2">
    <source>
        <dbReference type="Pfam" id="PF20231"/>
    </source>
</evidence>
<dbReference type="OrthoDB" id="2801423at2759"/>
<reference evidence="3" key="1">
    <citation type="submission" date="2014-01" db="EMBL/GenBank/DDBJ databases">
        <title>The genome of the white-rot fungus Pycnoporus cinnabarinus: a basidiomycete model with a versatile arsenal for lignocellulosic biomass breakdown.</title>
        <authorList>
            <person name="Levasseur A."/>
            <person name="Lomascolo A."/>
            <person name="Ruiz-Duenas F.J."/>
            <person name="Uzan E."/>
            <person name="Piumi F."/>
            <person name="Kues U."/>
            <person name="Ram A.F.J."/>
            <person name="Murat C."/>
            <person name="Haon M."/>
            <person name="Benoit I."/>
            <person name="Arfi Y."/>
            <person name="Chevret D."/>
            <person name="Drula E."/>
            <person name="Kwon M.J."/>
            <person name="Gouret P."/>
            <person name="Lesage-Meessen L."/>
            <person name="Lombard V."/>
            <person name="Mariette J."/>
            <person name="Noirot C."/>
            <person name="Park J."/>
            <person name="Patyshakuliyeva A."/>
            <person name="Wieneger R.A.B."/>
            <person name="Wosten H.A.B."/>
            <person name="Martin F."/>
            <person name="Coutinho P.M."/>
            <person name="de Vries R."/>
            <person name="Martinez A.T."/>
            <person name="Klopp C."/>
            <person name="Pontarotti P."/>
            <person name="Henrissat B."/>
            <person name="Record E."/>
        </authorList>
    </citation>
    <scope>NUCLEOTIDE SEQUENCE [LARGE SCALE GENOMIC DNA]</scope>
    <source>
        <strain evidence="3">BRFM137</strain>
    </source>
</reference>
<dbReference type="EMBL" id="CCBP010000121">
    <property type="protein sequence ID" value="CDO73524.1"/>
    <property type="molecule type" value="Genomic_DNA"/>
</dbReference>
<accession>A0A060SMR0</accession>
<dbReference type="Proteomes" id="UP000029665">
    <property type="component" value="Unassembled WGS sequence"/>
</dbReference>
<protein>
    <recommendedName>
        <fullName evidence="2">DUF6589 domain-containing protein</fullName>
    </recommendedName>
</protein>